<evidence type="ECO:0000313" key="3">
    <source>
        <dbReference type="EMBL" id="MBJ7881630.1"/>
    </source>
</evidence>
<evidence type="ECO:0000256" key="1">
    <source>
        <dbReference type="SAM" id="Phobius"/>
    </source>
</evidence>
<keyword evidence="1" id="KW-0472">Membrane</keyword>
<dbReference type="AlphaFoldDB" id="A0A934KT94"/>
<feature type="transmembrane region" description="Helical" evidence="1">
    <location>
        <begin position="69"/>
        <end position="87"/>
    </location>
</feature>
<keyword evidence="1" id="KW-1133">Transmembrane helix</keyword>
<dbReference type="Pfam" id="PF18186">
    <property type="entry name" value="SLATT_4"/>
    <property type="match status" value="1"/>
</dbReference>
<accession>A0A934KT94</accession>
<keyword evidence="4" id="KW-1185">Reference proteome</keyword>
<gene>
    <name evidence="3" type="ORF">JEM65_13385</name>
</gene>
<keyword evidence="1" id="KW-0812">Transmembrane</keyword>
<dbReference type="RefSeq" id="WP_199600374.1">
    <property type="nucleotide sequence ID" value="NZ_JAEHJZ010000032.1"/>
</dbReference>
<dbReference type="Proteomes" id="UP000662373">
    <property type="component" value="Unassembled WGS sequence"/>
</dbReference>
<feature type="domain" description="SMODS and SLOG-associating 2TM effector" evidence="2">
    <location>
        <begin position="11"/>
        <end position="175"/>
    </location>
</feature>
<reference evidence="3 4" key="1">
    <citation type="submission" date="2020-09" db="EMBL/GenBank/DDBJ databases">
        <title>Draft genome of Gelidibacter salicanalis PAMC21136.</title>
        <authorList>
            <person name="Park H."/>
        </authorList>
    </citation>
    <scope>NUCLEOTIDE SEQUENCE [LARGE SCALE GENOMIC DNA]</scope>
    <source>
        <strain evidence="3 4">PAMC21136</strain>
    </source>
</reference>
<dbReference type="NCBIfam" id="NF033632">
    <property type="entry name" value="SLATT_4"/>
    <property type="match status" value="1"/>
</dbReference>
<feature type="transmembrane region" description="Helical" evidence="1">
    <location>
        <begin position="45"/>
        <end position="63"/>
    </location>
</feature>
<name>A0A934KT94_9FLAO</name>
<protein>
    <submittedName>
        <fullName evidence="3">SLATT domain-containing protein</fullName>
    </submittedName>
</protein>
<evidence type="ECO:0000259" key="2">
    <source>
        <dbReference type="Pfam" id="PF18186"/>
    </source>
</evidence>
<sequence>MESDTQAKLTMESQLRELYGRTVWTHKTQEKCADILRARNHNMKIFQITLSALTTTGILVTVFGENYTVGIISAILSAILFTLNAYFQKYDLGEIAQKHSESASDIWNVREKYLSLLTDLNSGVLNIVEIGNKRDELQSELFNIYKGAPRTLSKAYKKATESLNIKEELTFSTEEINNLLPKELRRE</sequence>
<comment type="caution">
    <text evidence="3">The sequence shown here is derived from an EMBL/GenBank/DDBJ whole genome shotgun (WGS) entry which is preliminary data.</text>
</comment>
<organism evidence="3 4">
    <name type="scientific">Gelidibacter salicanalis</name>
    <dbReference type="NCBI Taxonomy" id="291193"/>
    <lineage>
        <taxon>Bacteria</taxon>
        <taxon>Pseudomonadati</taxon>
        <taxon>Bacteroidota</taxon>
        <taxon>Flavobacteriia</taxon>
        <taxon>Flavobacteriales</taxon>
        <taxon>Flavobacteriaceae</taxon>
        <taxon>Gelidibacter</taxon>
    </lineage>
</organism>
<evidence type="ECO:0000313" key="4">
    <source>
        <dbReference type="Proteomes" id="UP000662373"/>
    </source>
</evidence>
<dbReference type="EMBL" id="JAEHJZ010000032">
    <property type="protein sequence ID" value="MBJ7881630.1"/>
    <property type="molecule type" value="Genomic_DNA"/>
</dbReference>
<proteinExistence type="predicted"/>
<dbReference type="InterPro" id="IPR040811">
    <property type="entry name" value="SLATT_4"/>
</dbReference>